<feature type="compositionally biased region" description="Low complexity" evidence="1">
    <location>
        <begin position="186"/>
        <end position="205"/>
    </location>
</feature>
<feature type="region of interest" description="Disordered" evidence="1">
    <location>
        <begin position="186"/>
        <end position="222"/>
    </location>
</feature>
<protein>
    <submittedName>
        <fullName evidence="2">Uncharacterized protein</fullName>
    </submittedName>
</protein>
<accession>A0A067TYI7</accession>
<feature type="compositionally biased region" description="Polar residues" evidence="1">
    <location>
        <begin position="357"/>
        <end position="367"/>
    </location>
</feature>
<dbReference type="OrthoDB" id="3049164at2759"/>
<feature type="region of interest" description="Disordered" evidence="1">
    <location>
        <begin position="510"/>
        <end position="563"/>
    </location>
</feature>
<feature type="region of interest" description="Disordered" evidence="1">
    <location>
        <begin position="243"/>
        <end position="345"/>
    </location>
</feature>
<organism evidence="2 3">
    <name type="scientific">Galerina marginata (strain CBS 339.88)</name>
    <dbReference type="NCBI Taxonomy" id="685588"/>
    <lineage>
        <taxon>Eukaryota</taxon>
        <taxon>Fungi</taxon>
        <taxon>Dikarya</taxon>
        <taxon>Basidiomycota</taxon>
        <taxon>Agaricomycotina</taxon>
        <taxon>Agaricomycetes</taxon>
        <taxon>Agaricomycetidae</taxon>
        <taxon>Agaricales</taxon>
        <taxon>Agaricineae</taxon>
        <taxon>Strophariaceae</taxon>
        <taxon>Galerina</taxon>
    </lineage>
</organism>
<feature type="region of interest" description="Disordered" evidence="1">
    <location>
        <begin position="350"/>
        <end position="369"/>
    </location>
</feature>
<dbReference type="EMBL" id="KL142367">
    <property type="protein sequence ID" value="KDR85044.1"/>
    <property type="molecule type" value="Genomic_DNA"/>
</dbReference>
<reference evidence="3" key="1">
    <citation type="journal article" date="2014" name="Proc. Natl. Acad. Sci. U.S.A.">
        <title>Extensive sampling of basidiomycete genomes demonstrates inadequacy of the white-rot/brown-rot paradigm for wood decay fungi.</title>
        <authorList>
            <person name="Riley R."/>
            <person name="Salamov A.A."/>
            <person name="Brown D.W."/>
            <person name="Nagy L.G."/>
            <person name="Floudas D."/>
            <person name="Held B.W."/>
            <person name="Levasseur A."/>
            <person name="Lombard V."/>
            <person name="Morin E."/>
            <person name="Otillar R."/>
            <person name="Lindquist E.A."/>
            <person name="Sun H."/>
            <person name="LaButti K.M."/>
            <person name="Schmutz J."/>
            <person name="Jabbour D."/>
            <person name="Luo H."/>
            <person name="Baker S.E."/>
            <person name="Pisabarro A.G."/>
            <person name="Walton J.D."/>
            <person name="Blanchette R.A."/>
            <person name="Henrissat B."/>
            <person name="Martin F."/>
            <person name="Cullen D."/>
            <person name="Hibbett D.S."/>
            <person name="Grigoriev I.V."/>
        </authorList>
    </citation>
    <scope>NUCLEOTIDE SEQUENCE [LARGE SCALE GENOMIC DNA]</scope>
    <source>
        <strain evidence="3">CBS 339.88</strain>
    </source>
</reference>
<proteinExistence type="predicted"/>
<feature type="compositionally biased region" description="Polar residues" evidence="1">
    <location>
        <begin position="527"/>
        <end position="549"/>
    </location>
</feature>
<dbReference type="Proteomes" id="UP000027222">
    <property type="component" value="Unassembled WGS sequence"/>
</dbReference>
<keyword evidence="3" id="KW-1185">Reference proteome</keyword>
<dbReference type="HOGENOM" id="CLU_535329_0_0_1"/>
<evidence type="ECO:0000313" key="3">
    <source>
        <dbReference type="Proteomes" id="UP000027222"/>
    </source>
</evidence>
<gene>
    <name evidence="2" type="ORF">GALMADRAFT_313409</name>
</gene>
<name>A0A067TYI7_GALM3</name>
<evidence type="ECO:0000313" key="2">
    <source>
        <dbReference type="EMBL" id="KDR85044.1"/>
    </source>
</evidence>
<sequence>MGSGSRPSSPTLPGGWRSTWTFSANHCEESAARLSFGKATPQNEIHHPALLESPAFFECDVASHGGSIVRDDDVSSCGSFDGESTQSDDFYSISSHQNGDTILSPEMISMSPNKGEGNSHDILNYAIPDPRNCPARSSSRLSLHSLEGVTLADDASSKVSVGSCSAHSPARKTHLALDMDNISSKSSLVSRLSRRSSATSSSSRSMVLRQTEPRRNSTHSDYSGLNYAGVCNLIDQLDVGNMSEESFPRPQTPSRFNTPRQIHRRRIDHANRPAGDTLELSQPSADDPWTLSLDPALSSTSESTSLSSASSSSLNASQAEDRSERHPPSAITFPQPDSLPSQPSITCAENESHELDASTTRLGSNDSIYARPIDQPFPVGSNSLPFPPCPQEGHPRQTKNVLKKTKDLYSKFKSFIISKKSKQSDPKPMISDPSASSDFCRMDLQPPMEYHRSPSSSTTSWSYQQRGVGIFQRSAKMSTPSVAFSSRTEIASTSRTPSVNKKYPYEYHARPKTMEELRRSKRRFSLPTFTGPASGSNTSAAKNPHTSSQPHRRQREGSILSAR</sequence>
<feature type="compositionally biased region" description="Low complexity" evidence="1">
    <location>
        <begin position="296"/>
        <end position="317"/>
    </location>
</feature>
<dbReference type="AlphaFoldDB" id="A0A067TYI7"/>
<evidence type="ECO:0000256" key="1">
    <source>
        <dbReference type="SAM" id="MobiDB-lite"/>
    </source>
</evidence>